<keyword evidence="2" id="KW-1185">Reference proteome</keyword>
<dbReference type="EMBL" id="FMUS01000010">
    <property type="protein sequence ID" value="SCY57891.1"/>
    <property type="molecule type" value="Genomic_DNA"/>
</dbReference>
<dbReference type="GO" id="GO:0046872">
    <property type="term" value="F:metal ion binding"/>
    <property type="evidence" value="ECO:0007669"/>
    <property type="project" value="InterPro"/>
</dbReference>
<dbReference type="SUPFAM" id="SSF55008">
    <property type="entry name" value="HMA, heavy metal-associated domain"/>
    <property type="match status" value="1"/>
</dbReference>
<name>A0A1G5H2J4_9FIRM</name>
<reference evidence="1 2" key="1">
    <citation type="submission" date="2016-10" db="EMBL/GenBank/DDBJ databases">
        <authorList>
            <person name="de Groot N.N."/>
        </authorList>
    </citation>
    <scope>NUCLEOTIDE SEQUENCE [LARGE SCALE GENOMIC DNA]</scope>
    <source>
        <strain evidence="1 2">DSM 18978</strain>
    </source>
</reference>
<dbReference type="Proteomes" id="UP000198636">
    <property type="component" value="Unassembled WGS sequence"/>
</dbReference>
<gene>
    <name evidence="1" type="ORF">SAMN03080606_01883</name>
</gene>
<dbReference type="AlphaFoldDB" id="A0A1G5H2J4"/>
<organism evidence="1 2">
    <name type="scientific">Alkaliphilus peptidifermentans DSM 18978</name>
    <dbReference type="NCBI Taxonomy" id="1120976"/>
    <lineage>
        <taxon>Bacteria</taxon>
        <taxon>Bacillati</taxon>
        <taxon>Bacillota</taxon>
        <taxon>Clostridia</taxon>
        <taxon>Peptostreptococcales</taxon>
        <taxon>Natronincolaceae</taxon>
        <taxon>Alkaliphilus</taxon>
    </lineage>
</organism>
<accession>A0A1G5H2J4</accession>
<evidence type="ECO:0000313" key="1">
    <source>
        <dbReference type="EMBL" id="SCY57891.1"/>
    </source>
</evidence>
<evidence type="ECO:0000313" key="2">
    <source>
        <dbReference type="Proteomes" id="UP000198636"/>
    </source>
</evidence>
<dbReference type="InterPro" id="IPR036163">
    <property type="entry name" value="HMA_dom_sf"/>
</dbReference>
<proteinExistence type="predicted"/>
<dbReference type="RefSeq" id="WP_091542703.1">
    <property type="nucleotide sequence ID" value="NZ_FMUS01000010.1"/>
</dbReference>
<dbReference type="OrthoDB" id="1955173at2"/>
<dbReference type="STRING" id="1120976.SAMN03080606_01883"/>
<sequence length="98" mass="11669">MSFYDINRTTENNRTANMRLVIRDMLTWEDYNIITKELKKDTGIKSIAPFTDGNILKITYWPSRYNIENTFYLIGRLGYRIVDKRKKLKSADLSKRRG</sequence>
<protein>
    <submittedName>
        <fullName evidence="1">Uncharacterized protein</fullName>
    </submittedName>
</protein>